<proteinExistence type="predicted"/>
<sequence>MSDSSATSRPARRPASLQGRVHSEYGDGDNLQPWLEEFGLEQDCPLFDGIYEYVLTTAGGTLAAAECLLSGAADIAIHWEGGRHHAARDHASGFCYVNDVVLGIHRLQRGFDRILYIDLDLHHGDGVQNAFLYSRSVFTLSFHYHSPGFYPGTGSLREQGKGKAQNHALNVPLGRYLTDGSLRRVFDEISARVVSYFKPDVVVVQCGCDGLATDPHRAWNLTPVGYVSVIEAVRGWGLPTMLLGGGGYDSPSVARCWAQVTAAVTQPGVDLDREIPEHCYFEMYKPTFEISIEPATAAVDENSDEYIASVVAEVAERLRENR</sequence>
<comment type="caution">
    <text evidence="1">The sequence shown here is derived from an EMBL/GenBank/DDBJ whole genome shotgun (WGS) entry which is preliminary data.</text>
</comment>
<dbReference type="EMBL" id="JAMZIH010000220">
    <property type="protein sequence ID" value="KAJ1679710.1"/>
    <property type="molecule type" value="Genomic_DNA"/>
</dbReference>
<name>A0ACC1HUJ2_9FUNG</name>
<reference evidence="1" key="1">
    <citation type="submission" date="2022-06" db="EMBL/GenBank/DDBJ databases">
        <title>Phylogenomic reconstructions and comparative analyses of Kickxellomycotina fungi.</title>
        <authorList>
            <person name="Reynolds N.K."/>
            <person name="Stajich J.E."/>
            <person name="Barry K."/>
            <person name="Grigoriev I.V."/>
            <person name="Crous P."/>
            <person name="Smith M.E."/>
        </authorList>
    </citation>
    <scope>NUCLEOTIDE SEQUENCE</scope>
    <source>
        <strain evidence="1">RSA 2271</strain>
    </source>
</reference>
<protein>
    <submittedName>
        <fullName evidence="1">Histone deacetylase 8</fullName>
        <ecNumber evidence="1">3.5.1.98</ecNumber>
    </submittedName>
</protein>
<dbReference type="Proteomes" id="UP001145114">
    <property type="component" value="Unassembled WGS sequence"/>
</dbReference>
<evidence type="ECO:0000313" key="2">
    <source>
        <dbReference type="Proteomes" id="UP001145114"/>
    </source>
</evidence>
<evidence type="ECO:0000313" key="1">
    <source>
        <dbReference type="EMBL" id="KAJ1679710.1"/>
    </source>
</evidence>
<accession>A0ACC1HUJ2</accession>
<keyword evidence="1" id="KW-0378">Hydrolase</keyword>
<keyword evidence="2" id="KW-1185">Reference proteome</keyword>
<organism evidence="1 2">
    <name type="scientific">Spiromyces aspiralis</name>
    <dbReference type="NCBI Taxonomy" id="68401"/>
    <lineage>
        <taxon>Eukaryota</taxon>
        <taxon>Fungi</taxon>
        <taxon>Fungi incertae sedis</taxon>
        <taxon>Zoopagomycota</taxon>
        <taxon>Kickxellomycotina</taxon>
        <taxon>Kickxellomycetes</taxon>
        <taxon>Kickxellales</taxon>
        <taxon>Kickxellaceae</taxon>
        <taxon>Spiromyces</taxon>
    </lineage>
</organism>
<gene>
    <name evidence="1" type="primary">HDAC8</name>
    <name evidence="1" type="ORF">EV182_001490</name>
</gene>
<dbReference type="EC" id="3.5.1.98" evidence="1"/>